<name>A0ACB8KCS9_CITSI</name>
<proteinExistence type="predicted"/>
<keyword evidence="2" id="KW-1185">Reference proteome</keyword>
<protein>
    <submittedName>
        <fullName evidence="1">Uncharacterized protein</fullName>
    </submittedName>
</protein>
<evidence type="ECO:0000313" key="2">
    <source>
        <dbReference type="Proteomes" id="UP000829398"/>
    </source>
</evidence>
<sequence>MKGYLTEFKFQKPVTVYNYPKGVKAFYMRLNDDLATVAAMDVVVPKVGELIGGSQREERYGVIKSRIEETGLPIEP</sequence>
<evidence type="ECO:0000313" key="1">
    <source>
        <dbReference type="EMBL" id="KAH9752222.1"/>
    </source>
</evidence>
<gene>
    <name evidence="1" type="ORF">KPL71_014617</name>
</gene>
<dbReference type="Proteomes" id="UP000829398">
    <property type="component" value="Chromosome 5"/>
</dbReference>
<reference evidence="2" key="1">
    <citation type="journal article" date="2023" name="Hortic. Res.">
        <title>A chromosome-level phased genome enabling allele-level studies in sweet orange: a case study on citrus Huanglongbing tolerance.</title>
        <authorList>
            <person name="Wu B."/>
            <person name="Yu Q."/>
            <person name="Deng Z."/>
            <person name="Duan Y."/>
            <person name="Luo F."/>
            <person name="Gmitter F. Jr."/>
        </authorList>
    </citation>
    <scope>NUCLEOTIDE SEQUENCE [LARGE SCALE GENOMIC DNA]</scope>
    <source>
        <strain evidence="2">cv. Valencia</strain>
    </source>
</reference>
<organism evidence="1 2">
    <name type="scientific">Citrus sinensis</name>
    <name type="common">Sweet orange</name>
    <name type="synonym">Citrus aurantium var. sinensis</name>
    <dbReference type="NCBI Taxonomy" id="2711"/>
    <lineage>
        <taxon>Eukaryota</taxon>
        <taxon>Viridiplantae</taxon>
        <taxon>Streptophyta</taxon>
        <taxon>Embryophyta</taxon>
        <taxon>Tracheophyta</taxon>
        <taxon>Spermatophyta</taxon>
        <taxon>Magnoliopsida</taxon>
        <taxon>eudicotyledons</taxon>
        <taxon>Gunneridae</taxon>
        <taxon>Pentapetalae</taxon>
        <taxon>rosids</taxon>
        <taxon>malvids</taxon>
        <taxon>Sapindales</taxon>
        <taxon>Rutaceae</taxon>
        <taxon>Aurantioideae</taxon>
        <taxon>Citrus</taxon>
    </lineage>
</organism>
<comment type="caution">
    <text evidence="1">The sequence shown here is derived from an EMBL/GenBank/DDBJ whole genome shotgun (WGS) entry which is preliminary data.</text>
</comment>
<dbReference type="EMBL" id="CM039174">
    <property type="protein sequence ID" value="KAH9752222.1"/>
    <property type="molecule type" value="Genomic_DNA"/>
</dbReference>
<accession>A0ACB8KCS9</accession>